<evidence type="ECO:0000313" key="7">
    <source>
        <dbReference type="EMBL" id="CAA6798903.1"/>
    </source>
</evidence>
<evidence type="ECO:0000256" key="1">
    <source>
        <dbReference type="ARBA" id="ARBA00022670"/>
    </source>
</evidence>
<dbReference type="InterPro" id="IPR001478">
    <property type="entry name" value="PDZ"/>
</dbReference>
<protein>
    <submittedName>
        <fullName evidence="7">Serine protease identified by sequence similarity putative ORF located using Blastx/Glimmer</fullName>
    </submittedName>
</protein>
<dbReference type="InterPro" id="IPR041517">
    <property type="entry name" value="DEGP_PDZ"/>
</dbReference>
<feature type="chain" id="PRO_5028235598" evidence="4">
    <location>
        <begin position="22"/>
        <end position="477"/>
    </location>
</feature>
<evidence type="ECO:0000259" key="6">
    <source>
        <dbReference type="Pfam" id="PF17815"/>
    </source>
</evidence>
<evidence type="ECO:0000259" key="5">
    <source>
        <dbReference type="Pfam" id="PF13180"/>
    </source>
</evidence>
<dbReference type="InterPro" id="IPR043504">
    <property type="entry name" value="Peptidase_S1_PA_chymotrypsin"/>
</dbReference>
<keyword evidence="2" id="KW-0378">Hydrolase</keyword>
<gene>
    <name evidence="7" type="ORF">HELGO_WM2366</name>
</gene>
<evidence type="ECO:0000256" key="4">
    <source>
        <dbReference type="SAM" id="SignalP"/>
    </source>
</evidence>
<dbReference type="InterPro" id="IPR046449">
    <property type="entry name" value="DEGP_PDZ_sf"/>
</dbReference>
<organism evidence="7">
    <name type="scientific">uncultured Sulfurovum sp</name>
    <dbReference type="NCBI Taxonomy" id="269237"/>
    <lineage>
        <taxon>Bacteria</taxon>
        <taxon>Pseudomonadati</taxon>
        <taxon>Campylobacterota</taxon>
        <taxon>Epsilonproteobacteria</taxon>
        <taxon>Campylobacterales</taxon>
        <taxon>Sulfurovaceae</taxon>
        <taxon>Sulfurovum</taxon>
        <taxon>environmental samples</taxon>
    </lineage>
</organism>
<keyword evidence="4" id="KW-0732">Signal</keyword>
<feature type="signal peptide" evidence="4">
    <location>
        <begin position="1"/>
        <end position="21"/>
    </location>
</feature>
<dbReference type="Gene3D" id="3.20.190.20">
    <property type="match status" value="1"/>
</dbReference>
<evidence type="ECO:0000256" key="3">
    <source>
        <dbReference type="ARBA" id="ARBA00022825"/>
    </source>
</evidence>
<evidence type="ECO:0000256" key="2">
    <source>
        <dbReference type="ARBA" id="ARBA00022801"/>
    </source>
</evidence>
<feature type="domain" description="PDZ" evidence="5">
    <location>
        <begin position="226"/>
        <end position="324"/>
    </location>
</feature>
<dbReference type="PRINTS" id="PR00834">
    <property type="entry name" value="PROTEASES2C"/>
</dbReference>
<dbReference type="GO" id="GO:0006508">
    <property type="term" value="P:proteolysis"/>
    <property type="evidence" value="ECO:0007669"/>
    <property type="project" value="UniProtKB-KW"/>
</dbReference>
<dbReference type="Pfam" id="PF13365">
    <property type="entry name" value="Trypsin_2"/>
    <property type="match status" value="1"/>
</dbReference>
<dbReference type="Gene3D" id="2.30.42.10">
    <property type="match status" value="1"/>
</dbReference>
<dbReference type="InterPro" id="IPR036034">
    <property type="entry name" value="PDZ_sf"/>
</dbReference>
<dbReference type="Gene3D" id="2.40.10.10">
    <property type="entry name" value="Trypsin-like serine proteases"/>
    <property type="match status" value="2"/>
</dbReference>
<reference evidence="7" key="1">
    <citation type="submission" date="2020-01" db="EMBL/GenBank/DDBJ databases">
        <authorList>
            <person name="Meier V. D."/>
            <person name="Meier V D."/>
        </authorList>
    </citation>
    <scope>NUCLEOTIDE SEQUENCE</scope>
    <source>
        <strain evidence="7">HLG_WM_MAG_06</strain>
    </source>
</reference>
<sequence length="477" mass="53266">MQNIFKLLALLSLVLSFGHTATIDSSIVKIYTVSKSTNYLEPWNSSVGRSSGSGSIISGNRILTNAHVVANETFIEVKKYGDTKRYQAKVLEVSHDTDLALLEVEDKDFFKGTEALTFGVLPKMQDKVTVYGYPMGGHTISVSTGIVSRIEHNRYAHSGKRFLAIQIDAAINPGNSGGPTISNGKIVGVVMQGITFSQNIGYMVPVDIIQHFLKDVEDGKHDGFPKLGIMTDKIENPSLKKYYKLEEDAGGIIVVDIVHNSILKDVLMKEDIITAIDGHKIENDGTVEFRENQYTHFKYFIDLHQYGDKVSLEVLRKGKKVSLTAVLPKTSSPERSTYSQLEYDKMPTYFMLGGYVFSPITQNLLNASGNPVLGLRYSATKFPKKDKQELVVLLKVLASSHSRGDYGISMWHVEKVNGKEFKDFKEFYKLVTTTKDKFVVLEDEDGAKVVINKEEALASEKELLQRYSIKAYKSDDL</sequence>
<dbReference type="SUPFAM" id="SSF50156">
    <property type="entry name" value="PDZ domain-like"/>
    <property type="match status" value="1"/>
</dbReference>
<dbReference type="PANTHER" id="PTHR45980">
    <property type="match status" value="1"/>
</dbReference>
<dbReference type="EMBL" id="CACVAP010000011">
    <property type="protein sequence ID" value="CAA6798903.1"/>
    <property type="molecule type" value="Genomic_DNA"/>
</dbReference>
<accession>A0A6S6S8B5</accession>
<dbReference type="InterPro" id="IPR009003">
    <property type="entry name" value="Peptidase_S1_PA"/>
</dbReference>
<keyword evidence="3" id="KW-0720">Serine protease</keyword>
<dbReference type="Pfam" id="PF13180">
    <property type="entry name" value="PDZ_2"/>
    <property type="match status" value="1"/>
</dbReference>
<dbReference type="Pfam" id="PF17815">
    <property type="entry name" value="PDZ_3"/>
    <property type="match status" value="1"/>
</dbReference>
<dbReference type="InterPro" id="IPR001940">
    <property type="entry name" value="Peptidase_S1C"/>
</dbReference>
<feature type="domain" description="Protease Do-like PDZ" evidence="6">
    <location>
        <begin position="342"/>
        <end position="476"/>
    </location>
</feature>
<proteinExistence type="predicted"/>
<name>A0A6S6S8B5_9BACT</name>
<keyword evidence="1 7" id="KW-0645">Protease</keyword>
<dbReference type="SUPFAM" id="SSF50494">
    <property type="entry name" value="Trypsin-like serine proteases"/>
    <property type="match status" value="1"/>
</dbReference>
<dbReference type="PANTHER" id="PTHR45980:SF9">
    <property type="entry name" value="PROTEASE DO-LIKE 10, MITOCHONDRIAL-RELATED"/>
    <property type="match status" value="1"/>
</dbReference>
<dbReference type="AlphaFoldDB" id="A0A6S6S8B5"/>
<dbReference type="GO" id="GO:0004252">
    <property type="term" value="F:serine-type endopeptidase activity"/>
    <property type="evidence" value="ECO:0007669"/>
    <property type="project" value="InterPro"/>
</dbReference>